<dbReference type="GO" id="GO:0008236">
    <property type="term" value="F:serine-type peptidase activity"/>
    <property type="evidence" value="ECO:0007669"/>
    <property type="project" value="UniProtKB-KW"/>
</dbReference>
<dbReference type="Pfam" id="PF01343">
    <property type="entry name" value="Peptidase_S49"/>
    <property type="match status" value="1"/>
</dbReference>
<dbReference type="InterPro" id="IPR029045">
    <property type="entry name" value="ClpP/crotonase-like_dom_sf"/>
</dbReference>
<dbReference type="InterPro" id="IPR002142">
    <property type="entry name" value="Peptidase_S49"/>
</dbReference>
<comment type="similarity">
    <text evidence="1">Belongs to the peptidase S49 family.</text>
</comment>
<keyword evidence="3" id="KW-0378">Hydrolase</keyword>
<dbReference type="GO" id="GO:0006508">
    <property type="term" value="P:proteolysis"/>
    <property type="evidence" value="ECO:0007669"/>
    <property type="project" value="UniProtKB-KW"/>
</dbReference>
<dbReference type="PANTHER" id="PTHR33209">
    <property type="entry name" value="PROTEASE 4"/>
    <property type="match status" value="1"/>
</dbReference>
<evidence type="ECO:0000256" key="2">
    <source>
        <dbReference type="ARBA" id="ARBA00022670"/>
    </source>
</evidence>
<name>A0A5S4WCY7_9BRAD</name>
<keyword evidence="4" id="KW-0720">Serine protease</keyword>
<dbReference type="Proteomes" id="UP000324853">
    <property type="component" value="Unassembled WGS sequence"/>
</dbReference>
<protein>
    <submittedName>
        <fullName evidence="6">S49 family peptidase</fullName>
    </submittedName>
</protein>
<evidence type="ECO:0000256" key="4">
    <source>
        <dbReference type="ARBA" id="ARBA00022825"/>
    </source>
</evidence>
<dbReference type="AlphaFoldDB" id="A0A5S4WCY7"/>
<reference evidence="6 7" key="1">
    <citation type="submission" date="2019-08" db="EMBL/GenBank/DDBJ databases">
        <title>Bradyrhizobium hipponensis sp. nov., a rhizobium isolated from a Lupinus angustifolius root nodule in Tunisia.</title>
        <authorList>
            <person name="Off K."/>
            <person name="Rejili M."/>
            <person name="Mars M."/>
            <person name="Brachmann A."/>
            <person name="Marin M."/>
        </authorList>
    </citation>
    <scope>NUCLEOTIDE SEQUENCE [LARGE SCALE GENOMIC DNA]</scope>
    <source>
        <strain evidence="6 7">CTAW11</strain>
    </source>
</reference>
<keyword evidence="7" id="KW-1185">Reference proteome</keyword>
<organism evidence="6 7">
    <name type="scientific">Bradyrhizobium cytisi</name>
    <dbReference type="NCBI Taxonomy" id="515489"/>
    <lineage>
        <taxon>Bacteria</taxon>
        <taxon>Pseudomonadati</taxon>
        <taxon>Pseudomonadota</taxon>
        <taxon>Alphaproteobacteria</taxon>
        <taxon>Hyphomicrobiales</taxon>
        <taxon>Nitrobacteraceae</taxon>
        <taxon>Bradyrhizobium</taxon>
    </lineage>
</organism>
<evidence type="ECO:0000259" key="5">
    <source>
        <dbReference type="Pfam" id="PF01343"/>
    </source>
</evidence>
<accession>A0A5S4WCY7</accession>
<evidence type="ECO:0000256" key="1">
    <source>
        <dbReference type="ARBA" id="ARBA00008683"/>
    </source>
</evidence>
<sequence>MTLLMPHIASRMFNTPLMIDAGKLAAILTGLGARIVDGGVEFGDIAAVEHAPFANGRPSESFGRLGDRLGRAYEQAGAGNRIFDRLGPVAVIPIEGTLIHKGAFLGQSSGETSYEGLQTRINAVRRDSSVRGVAFEVDTFGGEGAGLFDTAHMIAELSREKPTLAIVNDFAYSAGYALASAARQIVLSSAGGVGSIGVVTMHLDHSKRLERAGTKVTVIHSGKHKADGHPFGELPPEVATKIQNRVDAMRDQFAAMVSEFRGPRLSKAAALATEADVFYGEDAVKAGLADAVARPSEAFSQFVSLIR</sequence>
<dbReference type="Gene3D" id="6.20.330.10">
    <property type="match status" value="1"/>
</dbReference>
<feature type="domain" description="Peptidase S49" evidence="5">
    <location>
        <begin position="156"/>
        <end position="299"/>
    </location>
</feature>
<dbReference type="RefSeq" id="WP_148753549.1">
    <property type="nucleotide sequence ID" value="NZ_VSSR01000042.1"/>
</dbReference>
<comment type="caution">
    <text evidence="6">The sequence shown here is derived from an EMBL/GenBank/DDBJ whole genome shotgun (WGS) entry which is preliminary data.</text>
</comment>
<dbReference type="InterPro" id="IPR033855">
    <property type="entry name" value="Protein_C"/>
</dbReference>
<evidence type="ECO:0000313" key="7">
    <source>
        <dbReference type="Proteomes" id="UP000324853"/>
    </source>
</evidence>
<dbReference type="SUPFAM" id="SSF52096">
    <property type="entry name" value="ClpP/crotonase"/>
    <property type="match status" value="1"/>
</dbReference>
<dbReference type="EMBL" id="VSSR01000042">
    <property type="protein sequence ID" value="TYL80166.1"/>
    <property type="molecule type" value="Genomic_DNA"/>
</dbReference>
<proteinExistence type="inferred from homology"/>
<keyword evidence="2" id="KW-0645">Protease</keyword>
<dbReference type="CDD" id="cd07022">
    <property type="entry name" value="S49_Sppa_36K_type"/>
    <property type="match status" value="1"/>
</dbReference>
<dbReference type="Gene3D" id="3.90.226.10">
    <property type="entry name" value="2-enoyl-CoA Hydratase, Chain A, domain 1"/>
    <property type="match status" value="1"/>
</dbReference>
<gene>
    <name evidence="6" type="ORF">FXB38_24675</name>
</gene>
<evidence type="ECO:0000256" key="3">
    <source>
        <dbReference type="ARBA" id="ARBA00022801"/>
    </source>
</evidence>
<evidence type="ECO:0000313" key="6">
    <source>
        <dbReference type="EMBL" id="TYL80166.1"/>
    </source>
</evidence>
<dbReference type="OrthoDB" id="266140at2"/>
<dbReference type="PANTHER" id="PTHR33209:SF1">
    <property type="entry name" value="PEPTIDASE S49 DOMAIN-CONTAINING PROTEIN"/>
    <property type="match status" value="1"/>
</dbReference>